<evidence type="ECO:0000313" key="3">
    <source>
        <dbReference type="Proteomes" id="UP000326532"/>
    </source>
</evidence>
<evidence type="ECO:0000313" key="2">
    <source>
        <dbReference type="EMBL" id="KAB8202864.1"/>
    </source>
</evidence>
<keyword evidence="1" id="KW-1133">Transmembrane helix</keyword>
<keyword evidence="1" id="KW-0812">Transmembrane</keyword>
<keyword evidence="1" id="KW-0472">Membrane</keyword>
<dbReference type="VEuPathDB" id="FungiDB:BDV34DRAFT_144656"/>
<sequence length="66" mass="7733">MVAVVSDIDAGHFLEPHPPFYDFLFLPLPSLFFFTFLFFSSLSILFINCFYYPPTQASSWWFLLLA</sequence>
<name>A0A5N6DC77_ASPPA</name>
<feature type="transmembrane region" description="Helical" evidence="1">
    <location>
        <begin position="31"/>
        <end position="52"/>
    </location>
</feature>
<organism evidence="2 3">
    <name type="scientific">Aspergillus parasiticus</name>
    <dbReference type="NCBI Taxonomy" id="5067"/>
    <lineage>
        <taxon>Eukaryota</taxon>
        <taxon>Fungi</taxon>
        <taxon>Dikarya</taxon>
        <taxon>Ascomycota</taxon>
        <taxon>Pezizomycotina</taxon>
        <taxon>Eurotiomycetes</taxon>
        <taxon>Eurotiomycetidae</taxon>
        <taxon>Eurotiales</taxon>
        <taxon>Aspergillaceae</taxon>
        <taxon>Aspergillus</taxon>
        <taxon>Aspergillus subgen. Circumdati</taxon>
    </lineage>
</organism>
<keyword evidence="3" id="KW-1185">Reference proteome</keyword>
<gene>
    <name evidence="2" type="ORF">BDV34DRAFT_144656</name>
</gene>
<evidence type="ECO:0000256" key="1">
    <source>
        <dbReference type="SAM" id="Phobius"/>
    </source>
</evidence>
<reference evidence="2 3" key="1">
    <citation type="submission" date="2019-04" db="EMBL/GenBank/DDBJ databases">
        <title>Fungal friends and foes A comparative genomics study of 23 Aspergillus species from section Flavi.</title>
        <authorList>
            <consortium name="DOE Joint Genome Institute"/>
            <person name="Kjaerbolling I."/>
            <person name="Vesth T.C."/>
            <person name="Frisvad J.C."/>
            <person name="Nybo J.L."/>
            <person name="Theobald S."/>
            <person name="Kildgaard S."/>
            <person name="Petersen T.I."/>
            <person name="Kuo A."/>
            <person name="Sato A."/>
            <person name="Lyhne E.K."/>
            <person name="Kogle M.E."/>
            <person name="Wiebenga A."/>
            <person name="Kun R.S."/>
            <person name="Lubbers R.J."/>
            <person name="Makela M.R."/>
            <person name="Barry K."/>
            <person name="Chovatia M."/>
            <person name="Clum A."/>
            <person name="Daum C."/>
            <person name="Haridas S."/>
            <person name="He G."/>
            <person name="LaButti K."/>
            <person name="Lipzen A."/>
            <person name="Mondo S."/>
            <person name="Pangilinan J."/>
            <person name="Riley R."/>
            <person name="Salamov A."/>
            <person name="Simmons B.A."/>
            <person name="Magnuson J.K."/>
            <person name="Henrissat B."/>
            <person name="Mortensen U.H."/>
            <person name="Larsen T.O."/>
            <person name="De vries R.P."/>
            <person name="Grigoriev I.V."/>
            <person name="Machida M."/>
            <person name="Baker S.E."/>
            <person name="Andersen M.R."/>
        </authorList>
    </citation>
    <scope>NUCLEOTIDE SEQUENCE [LARGE SCALE GENOMIC DNA]</scope>
    <source>
        <strain evidence="2 3">CBS 117618</strain>
    </source>
</reference>
<dbReference type="AlphaFoldDB" id="A0A5N6DC77"/>
<dbReference type="EMBL" id="ML734998">
    <property type="protein sequence ID" value="KAB8202864.1"/>
    <property type="molecule type" value="Genomic_DNA"/>
</dbReference>
<protein>
    <submittedName>
        <fullName evidence="2">Uncharacterized protein</fullName>
    </submittedName>
</protein>
<dbReference type="Proteomes" id="UP000326532">
    <property type="component" value="Unassembled WGS sequence"/>
</dbReference>
<accession>A0A5N6DC77</accession>
<proteinExistence type="predicted"/>